<name>A0A7N4PSP9_SARHA</name>
<sequence length="90" mass="10289">MIVIGWILFVGLACYLGAFPEVMVSGYRASPCWSWWEERRPCYLMKRQSPPFLNLRPSSTLPKPGSQYDIINLVTKPWDKTPVGVLNDVT</sequence>
<evidence type="ECO:0000313" key="3">
    <source>
        <dbReference type="Proteomes" id="UP000007648"/>
    </source>
</evidence>
<organism evidence="2 3">
    <name type="scientific">Sarcophilus harrisii</name>
    <name type="common">Tasmanian devil</name>
    <name type="synonym">Sarcophilus laniarius</name>
    <dbReference type="NCBI Taxonomy" id="9305"/>
    <lineage>
        <taxon>Eukaryota</taxon>
        <taxon>Metazoa</taxon>
        <taxon>Chordata</taxon>
        <taxon>Craniata</taxon>
        <taxon>Vertebrata</taxon>
        <taxon>Euteleostomi</taxon>
        <taxon>Mammalia</taxon>
        <taxon>Metatheria</taxon>
        <taxon>Dasyuromorphia</taxon>
        <taxon>Dasyuridae</taxon>
        <taxon>Sarcophilus</taxon>
    </lineage>
</organism>
<dbReference type="InParanoid" id="A0A7N4PSP9"/>
<keyword evidence="1" id="KW-0732">Signal</keyword>
<accession>A0A7N4PSP9</accession>
<reference evidence="2" key="3">
    <citation type="submission" date="2025-09" db="UniProtKB">
        <authorList>
            <consortium name="Ensembl"/>
        </authorList>
    </citation>
    <scope>IDENTIFICATION</scope>
</reference>
<feature type="chain" id="PRO_5029463456" evidence="1">
    <location>
        <begin position="19"/>
        <end position="90"/>
    </location>
</feature>
<reference evidence="2" key="2">
    <citation type="submission" date="2025-08" db="UniProtKB">
        <authorList>
            <consortium name="Ensembl"/>
        </authorList>
    </citation>
    <scope>IDENTIFICATION</scope>
</reference>
<protein>
    <submittedName>
        <fullName evidence="2">Uncharacterized protein</fullName>
    </submittedName>
</protein>
<dbReference type="Ensembl" id="ENSSHAT00000045337.1">
    <property type="protein sequence ID" value="ENSSHAP00000042912.1"/>
    <property type="gene ID" value="ENSSHAG00000023698.1"/>
</dbReference>
<proteinExistence type="predicted"/>
<feature type="signal peptide" evidence="1">
    <location>
        <begin position="1"/>
        <end position="18"/>
    </location>
</feature>
<dbReference type="Proteomes" id="UP000007648">
    <property type="component" value="Unassembled WGS sequence"/>
</dbReference>
<evidence type="ECO:0000256" key="1">
    <source>
        <dbReference type="SAM" id="SignalP"/>
    </source>
</evidence>
<reference evidence="2 3" key="1">
    <citation type="journal article" date="2011" name="Proc. Natl. Acad. Sci. U.S.A.">
        <title>Genetic diversity and population structure of the endangered marsupial Sarcophilus harrisii (Tasmanian devil).</title>
        <authorList>
            <person name="Miller W."/>
            <person name="Hayes V.M."/>
            <person name="Ratan A."/>
            <person name="Petersen D.C."/>
            <person name="Wittekindt N.E."/>
            <person name="Miller J."/>
            <person name="Walenz B."/>
            <person name="Knight J."/>
            <person name="Qi J."/>
            <person name="Zhao F."/>
            <person name="Wang Q."/>
            <person name="Bedoya-Reina O.C."/>
            <person name="Katiyar N."/>
            <person name="Tomsho L.P."/>
            <person name="Kasson L.M."/>
            <person name="Hardie R.A."/>
            <person name="Woodbridge P."/>
            <person name="Tindall E.A."/>
            <person name="Bertelsen M.F."/>
            <person name="Dixon D."/>
            <person name="Pyecroft S."/>
            <person name="Helgen K.M."/>
            <person name="Lesk A.M."/>
            <person name="Pringle T.H."/>
            <person name="Patterson N."/>
            <person name="Zhang Y."/>
            <person name="Kreiss A."/>
            <person name="Woods G.M."/>
            <person name="Jones M.E."/>
            <person name="Schuster S.C."/>
        </authorList>
    </citation>
    <scope>NUCLEOTIDE SEQUENCE [LARGE SCALE GENOMIC DNA]</scope>
</reference>
<dbReference type="AlphaFoldDB" id="A0A7N4PSP9"/>
<evidence type="ECO:0000313" key="2">
    <source>
        <dbReference type="Ensembl" id="ENSSHAP00000042912.1"/>
    </source>
</evidence>
<keyword evidence="3" id="KW-1185">Reference proteome</keyword>
<dbReference type="FunCoup" id="A0A7N4PSP9">
    <property type="interactions" value="2"/>
</dbReference>